<dbReference type="InterPro" id="IPR036388">
    <property type="entry name" value="WH-like_DNA-bd_sf"/>
</dbReference>
<dbReference type="EMBL" id="NQWI01000136">
    <property type="protein sequence ID" value="PDW01479.1"/>
    <property type="molecule type" value="Genomic_DNA"/>
</dbReference>
<organism evidence="1 2">
    <name type="scientific">Candidatus Viridilinea mediisalina</name>
    <dbReference type="NCBI Taxonomy" id="2024553"/>
    <lineage>
        <taxon>Bacteria</taxon>
        <taxon>Bacillati</taxon>
        <taxon>Chloroflexota</taxon>
        <taxon>Chloroflexia</taxon>
        <taxon>Chloroflexales</taxon>
        <taxon>Chloroflexineae</taxon>
        <taxon>Oscillochloridaceae</taxon>
        <taxon>Candidatus Viridilinea</taxon>
    </lineage>
</organism>
<dbReference type="Gene3D" id="1.10.10.10">
    <property type="entry name" value="Winged helix-like DNA-binding domain superfamily/Winged helix DNA-binding domain"/>
    <property type="match status" value="1"/>
</dbReference>
<dbReference type="Pfam" id="PF04255">
    <property type="entry name" value="DUF433"/>
    <property type="match status" value="1"/>
</dbReference>
<reference evidence="2" key="1">
    <citation type="submission" date="2017-08" db="EMBL/GenBank/DDBJ databases">
        <authorList>
            <person name="Grouzdev D.S."/>
            <person name="Gaisin V.A."/>
            <person name="Rysina M.S."/>
            <person name="Gorlenko V.M."/>
        </authorList>
    </citation>
    <scope>NUCLEOTIDE SEQUENCE [LARGE SCALE GENOMIC DNA]</scope>
    <source>
        <strain evidence="2">Kir15-3F</strain>
    </source>
</reference>
<protein>
    <recommendedName>
        <fullName evidence="3">Antitoxin</fullName>
    </recommendedName>
</protein>
<dbReference type="InterPro" id="IPR009057">
    <property type="entry name" value="Homeodomain-like_sf"/>
</dbReference>
<dbReference type="InterPro" id="IPR007367">
    <property type="entry name" value="DUF433"/>
</dbReference>
<evidence type="ECO:0000313" key="2">
    <source>
        <dbReference type="Proteomes" id="UP000220527"/>
    </source>
</evidence>
<proteinExistence type="predicted"/>
<name>A0A2A6RF20_9CHLR</name>
<dbReference type="OrthoDB" id="9809515at2"/>
<sequence length="78" mass="8458">MKNTLITSDPKIMMGKPVITGTRITVESILDRFAAGETIDHMLEAHPRLTKEAIFAAFAFAAATLRSDIICPIADRAA</sequence>
<evidence type="ECO:0000313" key="1">
    <source>
        <dbReference type="EMBL" id="PDW01479.1"/>
    </source>
</evidence>
<dbReference type="PANTHER" id="PTHR34849">
    <property type="entry name" value="SSL5025 PROTEIN"/>
    <property type="match status" value="1"/>
</dbReference>
<dbReference type="SUPFAM" id="SSF46689">
    <property type="entry name" value="Homeodomain-like"/>
    <property type="match status" value="1"/>
</dbReference>
<dbReference type="RefSeq" id="WP_097645655.1">
    <property type="nucleotide sequence ID" value="NZ_NQWI01000136.1"/>
</dbReference>
<evidence type="ECO:0008006" key="3">
    <source>
        <dbReference type="Google" id="ProtNLM"/>
    </source>
</evidence>
<gene>
    <name evidence="1" type="ORF">CJ255_18920</name>
</gene>
<dbReference type="Proteomes" id="UP000220527">
    <property type="component" value="Unassembled WGS sequence"/>
</dbReference>
<dbReference type="PANTHER" id="PTHR34849:SF3">
    <property type="entry name" value="SSR2962 PROTEIN"/>
    <property type="match status" value="1"/>
</dbReference>
<keyword evidence="2" id="KW-1185">Reference proteome</keyword>
<accession>A0A2A6RF20</accession>
<comment type="caution">
    <text evidence="1">The sequence shown here is derived from an EMBL/GenBank/DDBJ whole genome shotgun (WGS) entry which is preliminary data.</text>
</comment>
<dbReference type="AlphaFoldDB" id="A0A2A6RF20"/>